<keyword evidence="1" id="KW-0732">Signal</keyword>
<proteinExistence type="predicted"/>
<dbReference type="Proteomes" id="UP000318995">
    <property type="component" value="Unassembled WGS sequence"/>
</dbReference>
<dbReference type="OrthoDB" id="9801383at2"/>
<gene>
    <name evidence="2" type="ORF">Pla111_32500</name>
</gene>
<dbReference type="InterPro" id="IPR008557">
    <property type="entry name" value="PhoX"/>
</dbReference>
<dbReference type="InterPro" id="IPR006311">
    <property type="entry name" value="TAT_signal"/>
</dbReference>
<organism evidence="2 3">
    <name type="scientific">Botrimarina hoheduenensis</name>
    <dbReference type="NCBI Taxonomy" id="2528000"/>
    <lineage>
        <taxon>Bacteria</taxon>
        <taxon>Pseudomonadati</taxon>
        <taxon>Planctomycetota</taxon>
        <taxon>Planctomycetia</taxon>
        <taxon>Pirellulales</taxon>
        <taxon>Lacipirellulaceae</taxon>
        <taxon>Botrimarina</taxon>
    </lineage>
</organism>
<dbReference type="Pfam" id="PF05787">
    <property type="entry name" value="PhoX"/>
    <property type="match status" value="1"/>
</dbReference>
<protein>
    <recommendedName>
        <fullName evidence="4">Phosphatase</fullName>
    </recommendedName>
</protein>
<dbReference type="PROSITE" id="PS51318">
    <property type="entry name" value="TAT"/>
    <property type="match status" value="1"/>
</dbReference>
<dbReference type="AlphaFoldDB" id="A0A5C5VTM1"/>
<accession>A0A5C5VTM1</accession>
<dbReference type="PANTHER" id="PTHR35399">
    <property type="entry name" value="SLR8030 PROTEIN"/>
    <property type="match status" value="1"/>
</dbReference>
<dbReference type="PANTHER" id="PTHR35399:SF4">
    <property type="entry name" value="MEMBRANE PROTEIN"/>
    <property type="match status" value="1"/>
</dbReference>
<dbReference type="EMBL" id="SJPH01000010">
    <property type="protein sequence ID" value="TWT40832.1"/>
    <property type="molecule type" value="Genomic_DNA"/>
</dbReference>
<name>A0A5C5VTM1_9BACT</name>
<evidence type="ECO:0000313" key="2">
    <source>
        <dbReference type="EMBL" id="TWT40832.1"/>
    </source>
</evidence>
<comment type="caution">
    <text evidence="2">The sequence shown here is derived from an EMBL/GenBank/DDBJ whole genome shotgun (WGS) entry which is preliminary data.</text>
</comment>
<keyword evidence="3" id="KW-1185">Reference proteome</keyword>
<sequence precursor="true">MFASRRAFLRTSTAFAAGLTGLRSASDLLAKDRGSASQSSSAIGYGALVTDPEGMLDLPAGFSYRVISRAGERMADGLFLPGKPDGMASFAGPDGLTLLMRNHECSAEDLGAFGEAGVLAASVDQRSIYDRGTNAPASGGVSTLVYDTRTQKVVRQFMRIAGTIRNCAGGPTPWGSWITCEETIERAGEQSGERFRCREDHGYCFEASATATPGLAPAIPLKAMGRFRHEAVAVLPGSGIVYLTEDMDDGALYRFLPNTPGKLLAGGRLQALAIVGQDSRDTRNWGESDRIAPADRQQVRWLDLEDPESPNDDLRYRSFAAGGARFARGEGIWNCGSHVAFACTSGGSARLGQVWSYRPSRFEGQPNEKSEPGELELFIEPNDSRLVENADNLTAAPWGDLIVCEDRSGPEVRLVGVTPAGQCYPLANNHKQTEFAGAVFSPDGSTLFVNLQVAGLTVAITGPWHRAVS</sequence>
<evidence type="ECO:0008006" key="4">
    <source>
        <dbReference type="Google" id="ProtNLM"/>
    </source>
</evidence>
<evidence type="ECO:0000256" key="1">
    <source>
        <dbReference type="SAM" id="SignalP"/>
    </source>
</evidence>
<dbReference type="RefSeq" id="WP_146575438.1">
    <property type="nucleotide sequence ID" value="NZ_SJPH01000010.1"/>
</dbReference>
<reference evidence="2 3" key="1">
    <citation type="submission" date="2019-02" db="EMBL/GenBank/DDBJ databases">
        <title>Deep-cultivation of Planctomycetes and their phenomic and genomic characterization uncovers novel biology.</title>
        <authorList>
            <person name="Wiegand S."/>
            <person name="Jogler M."/>
            <person name="Boedeker C."/>
            <person name="Pinto D."/>
            <person name="Vollmers J."/>
            <person name="Rivas-Marin E."/>
            <person name="Kohn T."/>
            <person name="Peeters S.H."/>
            <person name="Heuer A."/>
            <person name="Rast P."/>
            <person name="Oberbeckmann S."/>
            <person name="Bunk B."/>
            <person name="Jeske O."/>
            <person name="Meyerdierks A."/>
            <person name="Storesund J.E."/>
            <person name="Kallscheuer N."/>
            <person name="Luecker S."/>
            <person name="Lage O.M."/>
            <person name="Pohl T."/>
            <person name="Merkel B.J."/>
            <person name="Hornburger P."/>
            <person name="Mueller R.-W."/>
            <person name="Bruemmer F."/>
            <person name="Labrenz M."/>
            <person name="Spormann A.M."/>
            <person name="Op Den Camp H."/>
            <person name="Overmann J."/>
            <person name="Amann R."/>
            <person name="Jetten M.S.M."/>
            <person name="Mascher T."/>
            <person name="Medema M.H."/>
            <person name="Devos D.P."/>
            <person name="Kaster A.-K."/>
            <person name="Ovreas L."/>
            <person name="Rohde M."/>
            <person name="Galperin M.Y."/>
            <person name="Jogler C."/>
        </authorList>
    </citation>
    <scope>NUCLEOTIDE SEQUENCE [LARGE SCALE GENOMIC DNA]</scope>
    <source>
        <strain evidence="2 3">Pla111</strain>
    </source>
</reference>
<feature type="chain" id="PRO_5022813808" description="Phosphatase" evidence="1">
    <location>
        <begin position="17"/>
        <end position="469"/>
    </location>
</feature>
<feature type="signal peptide" evidence="1">
    <location>
        <begin position="1"/>
        <end position="16"/>
    </location>
</feature>
<evidence type="ECO:0000313" key="3">
    <source>
        <dbReference type="Proteomes" id="UP000318995"/>
    </source>
</evidence>